<dbReference type="OrthoDB" id="1631244at2759"/>
<keyword evidence="2" id="KW-1185">Reference proteome</keyword>
<comment type="caution">
    <text evidence="1">The sequence shown here is derived from an EMBL/GenBank/DDBJ whole genome shotgun (WGS) entry which is preliminary data.</text>
</comment>
<reference evidence="1" key="1">
    <citation type="submission" date="2019-11" db="EMBL/GenBank/DDBJ databases">
        <authorList>
            <person name="Liu Y."/>
            <person name="Hou J."/>
            <person name="Li T.-Q."/>
            <person name="Guan C.-H."/>
            <person name="Wu X."/>
            <person name="Wu H.-Z."/>
            <person name="Ling F."/>
            <person name="Zhang R."/>
            <person name="Shi X.-G."/>
            <person name="Ren J.-P."/>
            <person name="Chen E.-F."/>
            <person name="Sun J.-M."/>
        </authorList>
    </citation>
    <scope>NUCLEOTIDE SEQUENCE</scope>
    <source>
        <strain evidence="1">Adult_tree_wgs_1</strain>
        <tissue evidence="1">Leaves</tissue>
    </source>
</reference>
<protein>
    <submittedName>
        <fullName evidence="1">Uncharacterized protein</fullName>
    </submittedName>
</protein>
<gene>
    <name evidence="1" type="ORF">RHSIM_Rhsim11G0171400</name>
</gene>
<sequence length="133" mass="15882">MQFLPDWDERFGNSSQSFVWVLLKNRGRIWPIHVVHNQFGEGWADFWDSHKLRRERSWIFDFIVLKTNLEPMYYGWSTTTHKVHESSLMPYVDDNFGTPSYLRTSCLPSIMLTKDNMMQFGYNCGSRKCIFKV</sequence>
<name>A0A834LAN3_RHOSS</name>
<evidence type="ECO:0000313" key="2">
    <source>
        <dbReference type="Proteomes" id="UP000626092"/>
    </source>
</evidence>
<dbReference type="EMBL" id="WJXA01000011">
    <property type="protein sequence ID" value="KAF7127014.1"/>
    <property type="molecule type" value="Genomic_DNA"/>
</dbReference>
<dbReference type="Proteomes" id="UP000626092">
    <property type="component" value="Unassembled WGS sequence"/>
</dbReference>
<dbReference type="AlphaFoldDB" id="A0A834LAN3"/>
<organism evidence="1 2">
    <name type="scientific">Rhododendron simsii</name>
    <name type="common">Sims's rhododendron</name>
    <dbReference type="NCBI Taxonomy" id="118357"/>
    <lineage>
        <taxon>Eukaryota</taxon>
        <taxon>Viridiplantae</taxon>
        <taxon>Streptophyta</taxon>
        <taxon>Embryophyta</taxon>
        <taxon>Tracheophyta</taxon>
        <taxon>Spermatophyta</taxon>
        <taxon>Magnoliopsida</taxon>
        <taxon>eudicotyledons</taxon>
        <taxon>Gunneridae</taxon>
        <taxon>Pentapetalae</taxon>
        <taxon>asterids</taxon>
        <taxon>Ericales</taxon>
        <taxon>Ericaceae</taxon>
        <taxon>Ericoideae</taxon>
        <taxon>Rhodoreae</taxon>
        <taxon>Rhododendron</taxon>
    </lineage>
</organism>
<accession>A0A834LAN3</accession>
<evidence type="ECO:0000313" key="1">
    <source>
        <dbReference type="EMBL" id="KAF7127014.1"/>
    </source>
</evidence>
<proteinExistence type="predicted"/>